<organism evidence="1">
    <name type="scientific">Rhizophora mucronata</name>
    <name type="common">Asiatic mangrove</name>
    <dbReference type="NCBI Taxonomy" id="61149"/>
    <lineage>
        <taxon>Eukaryota</taxon>
        <taxon>Viridiplantae</taxon>
        <taxon>Streptophyta</taxon>
        <taxon>Embryophyta</taxon>
        <taxon>Tracheophyta</taxon>
        <taxon>Spermatophyta</taxon>
        <taxon>Magnoliopsida</taxon>
        <taxon>eudicotyledons</taxon>
        <taxon>Gunneridae</taxon>
        <taxon>Pentapetalae</taxon>
        <taxon>rosids</taxon>
        <taxon>fabids</taxon>
        <taxon>Malpighiales</taxon>
        <taxon>Rhizophoraceae</taxon>
        <taxon>Rhizophora</taxon>
    </lineage>
</organism>
<dbReference type="AlphaFoldDB" id="A0A2P2J0E7"/>
<evidence type="ECO:0000313" key="1">
    <source>
        <dbReference type="EMBL" id="MBW86964.1"/>
    </source>
</evidence>
<reference evidence="1" key="1">
    <citation type="submission" date="2018-02" db="EMBL/GenBank/DDBJ databases">
        <title>Rhizophora mucronata_Transcriptome.</title>
        <authorList>
            <person name="Meera S.P."/>
            <person name="Sreeshan A."/>
            <person name="Augustine A."/>
        </authorList>
    </citation>
    <scope>NUCLEOTIDE SEQUENCE</scope>
    <source>
        <tissue evidence="1">Leaf</tissue>
    </source>
</reference>
<sequence length="44" mass="5060">MCFSQRRRLLIFPFTFPSFGGRVILYSPFNGIFLLSNTQGVFAL</sequence>
<name>A0A2P2J0E7_RHIMU</name>
<proteinExistence type="predicted"/>
<protein>
    <submittedName>
        <fullName evidence="1">Uncharacterized protein</fullName>
    </submittedName>
</protein>
<accession>A0A2P2J0E7</accession>
<dbReference type="EMBL" id="GGEC01006481">
    <property type="protein sequence ID" value="MBW86964.1"/>
    <property type="molecule type" value="Transcribed_RNA"/>
</dbReference>